<dbReference type="Proteomes" id="UP001220962">
    <property type="component" value="Chromosome"/>
</dbReference>
<evidence type="ECO:0000259" key="5">
    <source>
        <dbReference type="PROSITE" id="PS50893"/>
    </source>
</evidence>
<dbReference type="GO" id="GO:0015833">
    <property type="term" value="P:peptide transport"/>
    <property type="evidence" value="ECO:0007669"/>
    <property type="project" value="InterPro"/>
</dbReference>
<evidence type="ECO:0000256" key="2">
    <source>
        <dbReference type="ARBA" id="ARBA00022448"/>
    </source>
</evidence>
<dbReference type="InterPro" id="IPR050319">
    <property type="entry name" value="ABC_transp_ATP-bind"/>
</dbReference>
<dbReference type="NCBIfam" id="TIGR01727">
    <property type="entry name" value="oligo_HPY"/>
    <property type="match status" value="1"/>
</dbReference>
<keyword evidence="4 6" id="KW-0067">ATP-binding</keyword>
<dbReference type="AlphaFoldDB" id="A0AAX3N554"/>
<feature type="domain" description="ABC transporter" evidence="5">
    <location>
        <begin position="19"/>
        <end position="269"/>
    </location>
</feature>
<dbReference type="Pfam" id="PF00005">
    <property type="entry name" value="ABC_tran"/>
    <property type="match status" value="1"/>
</dbReference>
<reference evidence="6" key="1">
    <citation type="submission" date="2023-02" db="EMBL/GenBank/DDBJ databases">
        <title>Pathogen: clinical or host-associated sample.</title>
        <authorList>
            <person name="Hergert J."/>
            <person name="Casey R."/>
            <person name="Wagner J."/>
            <person name="Young E.L."/>
            <person name="Oakeson K.F."/>
        </authorList>
    </citation>
    <scope>NUCLEOTIDE SEQUENCE</scope>
    <source>
        <strain evidence="6">2022CK-00830</strain>
    </source>
</reference>
<dbReference type="SMART" id="SM00382">
    <property type="entry name" value="AAA"/>
    <property type="match status" value="1"/>
</dbReference>
<dbReference type="SUPFAM" id="SSF52540">
    <property type="entry name" value="P-loop containing nucleoside triphosphate hydrolases"/>
    <property type="match status" value="1"/>
</dbReference>
<dbReference type="PANTHER" id="PTHR43776">
    <property type="entry name" value="TRANSPORT ATP-BINDING PROTEIN"/>
    <property type="match status" value="1"/>
</dbReference>
<dbReference type="InterPro" id="IPR003593">
    <property type="entry name" value="AAA+_ATPase"/>
</dbReference>
<name>A0AAX3N554_9BACL</name>
<protein>
    <submittedName>
        <fullName evidence="6">ATP-binding cassette domain-containing protein</fullName>
    </submittedName>
</protein>
<evidence type="ECO:0000256" key="1">
    <source>
        <dbReference type="ARBA" id="ARBA00005417"/>
    </source>
</evidence>
<gene>
    <name evidence="6" type="ORF">PUW23_11570</name>
</gene>
<dbReference type="Gene3D" id="3.40.50.300">
    <property type="entry name" value="P-loop containing nucleotide triphosphate hydrolases"/>
    <property type="match status" value="1"/>
</dbReference>
<dbReference type="PROSITE" id="PS00211">
    <property type="entry name" value="ABC_TRANSPORTER_1"/>
    <property type="match status" value="1"/>
</dbReference>
<dbReference type="InterPro" id="IPR013563">
    <property type="entry name" value="Oligopep_ABC_C"/>
</dbReference>
<dbReference type="InterPro" id="IPR017871">
    <property type="entry name" value="ABC_transporter-like_CS"/>
</dbReference>
<organism evidence="6 7">
    <name type="scientific">Paenibacillus urinalis</name>
    <dbReference type="NCBI Taxonomy" id="521520"/>
    <lineage>
        <taxon>Bacteria</taxon>
        <taxon>Bacillati</taxon>
        <taxon>Bacillota</taxon>
        <taxon>Bacilli</taxon>
        <taxon>Bacillales</taxon>
        <taxon>Paenibacillaceae</taxon>
        <taxon>Paenibacillus</taxon>
    </lineage>
</organism>
<dbReference type="Pfam" id="PF08352">
    <property type="entry name" value="oligo_HPY"/>
    <property type="match status" value="1"/>
</dbReference>
<sequence>MSTLQMNKKEIIKAATPLLQLESVHKYYSIKKGLFSKTIGHIKAVDGVDLTVFPGETVGLVGESGCGKSTLGRSIVKLEEVSKGKVLFEGKDLAPLPIGQMRGIRRDLQMIFQDPYSSLNPRKRIVDLMTEPLKVLRGMTDGEALQQAAWLMEIVGLPLSSLGKYPHEFSGGQRQRIGIARAVALKPKLIVCDEPVSALDVSIQAQILNLLKDLQQEFNLTYLFIGHGLGSVKYMSDRIAVMYLGKIVEFASASALFQHPKHPYTKALLDAYPVPNPYLRNKERILLQGDVPSPAAPPTGCRFHTRCPMANHKCKEEEPELTNHGTDQNHLYACHYPLINNQIVRTREEGALYV</sequence>
<dbReference type="CDD" id="cd03257">
    <property type="entry name" value="ABC_NikE_OppD_transporters"/>
    <property type="match status" value="1"/>
</dbReference>
<dbReference type="RefSeq" id="WP_274359884.1">
    <property type="nucleotide sequence ID" value="NZ_CP118101.1"/>
</dbReference>
<keyword evidence="3" id="KW-0547">Nucleotide-binding</keyword>
<dbReference type="GO" id="GO:0016887">
    <property type="term" value="F:ATP hydrolysis activity"/>
    <property type="evidence" value="ECO:0007669"/>
    <property type="project" value="InterPro"/>
</dbReference>
<dbReference type="PANTHER" id="PTHR43776:SF7">
    <property type="entry name" value="D,D-DIPEPTIDE TRANSPORT ATP-BINDING PROTEIN DDPF-RELATED"/>
    <property type="match status" value="1"/>
</dbReference>
<dbReference type="FunFam" id="3.40.50.300:FF:000016">
    <property type="entry name" value="Oligopeptide ABC transporter ATP-binding component"/>
    <property type="match status" value="1"/>
</dbReference>
<evidence type="ECO:0000313" key="6">
    <source>
        <dbReference type="EMBL" id="WDH84808.1"/>
    </source>
</evidence>
<dbReference type="EMBL" id="CP118101">
    <property type="protein sequence ID" value="WDH84808.1"/>
    <property type="molecule type" value="Genomic_DNA"/>
</dbReference>
<comment type="similarity">
    <text evidence="1">Belongs to the ABC transporter superfamily.</text>
</comment>
<accession>A0AAX3N554</accession>
<evidence type="ECO:0000313" key="7">
    <source>
        <dbReference type="Proteomes" id="UP001220962"/>
    </source>
</evidence>
<dbReference type="InterPro" id="IPR003439">
    <property type="entry name" value="ABC_transporter-like_ATP-bd"/>
</dbReference>
<dbReference type="GO" id="GO:0055085">
    <property type="term" value="P:transmembrane transport"/>
    <property type="evidence" value="ECO:0007669"/>
    <property type="project" value="UniProtKB-ARBA"/>
</dbReference>
<evidence type="ECO:0000256" key="3">
    <source>
        <dbReference type="ARBA" id="ARBA00022741"/>
    </source>
</evidence>
<evidence type="ECO:0000256" key="4">
    <source>
        <dbReference type="ARBA" id="ARBA00022840"/>
    </source>
</evidence>
<dbReference type="PROSITE" id="PS50893">
    <property type="entry name" value="ABC_TRANSPORTER_2"/>
    <property type="match status" value="1"/>
</dbReference>
<proteinExistence type="inferred from homology"/>
<keyword evidence="2" id="KW-0813">Transport</keyword>
<dbReference type="GO" id="GO:0005524">
    <property type="term" value="F:ATP binding"/>
    <property type="evidence" value="ECO:0007669"/>
    <property type="project" value="UniProtKB-KW"/>
</dbReference>
<dbReference type="InterPro" id="IPR027417">
    <property type="entry name" value="P-loop_NTPase"/>
</dbReference>